<reference evidence="12" key="1">
    <citation type="journal article" date="2020" name="mSystems">
        <title>Genome- and Community-Level Interaction Insights into Carbon Utilization and Element Cycling Functions of Hydrothermarchaeota in Hydrothermal Sediment.</title>
        <authorList>
            <person name="Zhou Z."/>
            <person name="Liu Y."/>
            <person name="Xu W."/>
            <person name="Pan J."/>
            <person name="Luo Z.H."/>
            <person name="Li M."/>
        </authorList>
    </citation>
    <scope>NUCLEOTIDE SEQUENCE [LARGE SCALE GENOMIC DNA]</scope>
    <source>
        <strain evidence="12">SpSt-587</strain>
    </source>
</reference>
<dbReference type="PANTHER" id="PTHR43643:SF6">
    <property type="entry name" value="HISTIDINOL-PHOSPHATE AMINOTRANSFERASE"/>
    <property type="match status" value="1"/>
</dbReference>
<keyword evidence="8 10" id="KW-0368">Histidine biosynthesis</keyword>
<evidence type="ECO:0000256" key="3">
    <source>
        <dbReference type="ARBA" id="ARBA00007970"/>
    </source>
</evidence>
<dbReference type="GO" id="GO:0004400">
    <property type="term" value="F:histidinol-phosphate transaminase activity"/>
    <property type="evidence" value="ECO:0007669"/>
    <property type="project" value="UniProtKB-UniRule"/>
</dbReference>
<dbReference type="HAMAP" id="MF_01023">
    <property type="entry name" value="HisC_aminotrans_2"/>
    <property type="match status" value="1"/>
</dbReference>
<dbReference type="EC" id="2.6.1.9" evidence="10"/>
<dbReference type="InterPro" id="IPR015421">
    <property type="entry name" value="PyrdxlP-dep_Trfase_major"/>
</dbReference>
<accession>A0A7J3M1K2</accession>
<evidence type="ECO:0000256" key="6">
    <source>
        <dbReference type="ARBA" id="ARBA00022679"/>
    </source>
</evidence>
<dbReference type="InterPro" id="IPR015422">
    <property type="entry name" value="PyrdxlP-dep_Trfase_small"/>
</dbReference>
<evidence type="ECO:0000256" key="5">
    <source>
        <dbReference type="ARBA" id="ARBA00022605"/>
    </source>
</evidence>
<dbReference type="GO" id="GO:0030170">
    <property type="term" value="F:pyridoxal phosphate binding"/>
    <property type="evidence" value="ECO:0007669"/>
    <property type="project" value="InterPro"/>
</dbReference>
<evidence type="ECO:0000313" key="12">
    <source>
        <dbReference type="EMBL" id="HGT82669.1"/>
    </source>
</evidence>
<feature type="domain" description="Aminotransferase class I/classII large" evidence="11">
    <location>
        <begin position="20"/>
        <end position="334"/>
    </location>
</feature>
<dbReference type="InterPro" id="IPR005861">
    <property type="entry name" value="HisP_aminotrans"/>
</dbReference>
<keyword evidence="5 10" id="KW-0028">Amino-acid biosynthesis</keyword>
<evidence type="ECO:0000256" key="8">
    <source>
        <dbReference type="ARBA" id="ARBA00023102"/>
    </source>
</evidence>
<organism evidence="12">
    <name type="scientific">Archaeoglobus fulgidus</name>
    <dbReference type="NCBI Taxonomy" id="2234"/>
    <lineage>
        <taxon>Archaea</taxon>
        <taxon>Methanobacteriati</taxon>
        <taxon>Methanobacteriota</taxon>
        <taxon>Archaeoglobi</taxon>
        <taxon>Archaeoglobales</taxon>
        <taxon>Archaeoglobaceae</taxon>
        <taxon>Archaeoglobus</taxon>
    </lineage>
</organism>
<evidence type="ECO:0000256" key="1">
    <source>
        <dbReference type="ARBA" id="ARBA00001933"/>
    </source>
</evidence>
<comment type="similarity">
    <text evidence="3 10">Belongs to the class-II pyridoxal-phosphate-dependent aminotransferase family. Histidinol-phosphate aminotransferase subfamily.</text>
</comment>
<dbReference type="UniPathway" id="UPA00031">
    <property type="reaction ID" value="UER00012"/>
</dbReference>
<evidence type="ECO:0000256" key="10">
    <source>
        <dbReference type="HAMAP-Rule" id="MF_01023"/>
    </source>
</evidence>
<keyword evidence="6 10" id="KW-0808">Transferase</keyword>
<comment type="caution">
    <text evidence="12">The sequence shown here is derived from an EMBL/GenBank/DDBJ whole genome shotgun (WGS) entry which is preliminary data.</text>
</comment>
<evidence type="ECO:0000256" key="7">
    <source>
        <dbReference type="ARBA" id="ARBA00022898"/>
    </source>
</evidence>
<gene>
    <name evidence="10 12" type="primary">hisC</name>
    <name evidence="12" type="ORF">ENT52_02970</name>
</gene>
<evidence type="ECO:0000256" key="2">
    <source>
        <dbReference type="ARBA" id="ARBA00005011"/>
    </source>
</evidence>
<dbReference type="AlphaFoldDB" id="A0A7J3M1K2"/>
<dbReference type="Gene3D" id="3.90.1150.10">
    <property type="entry name" value="Aspartate Aminotransferase, domain 1"/>
    <property type="match status" value="1"/>
</dbReference>
<feature type="modified residue" description="N6-(pyridoxal phosphate)lysine" evidence="10">
    <location>
        <position position="202"/>
    </location>
</feature>
<comment type="cofactor">
    <cofactor evidence="1 10">
        <name>pyridoxal 5'-phosphate</name>
        <dbReference type="ChEBI" id="CHEBI:597326"/>
    </cofactor>
</comment>
<dbReference type="Gene3D" id="3.40.640.10">
    <property type="entry name" value="Type I PLP-dependent aspartate aminotransferase-like (Major domain)"/>
    <property type="match status" value="1"/>
</dbReference>
<evidence type="ECO:0000256" key="9">
    <source>
        <dbReference type="ARBA" id="ARBA00047481"/>
    </source>
</evidence>
<name>A0A7J3M1K2_ARCFL</name>
<dbReference type="PANTHER" id="PTHR43643">
    <property type="entry name" value="HISTIDINOL-PHOSPHATE AMINOTRANSFERASE 2"/>
    <property type="match status" value="1"/>
</dbReference>
<dbReference type="EMBL" id="DSYZ01000068">
    <property type="protein sequence ID" value="HGT82669.1"/>
    <property type="molecule type" value="Genomic_DNA"/>
</dbReference>
<evidence type="ECO:0000259" key="11">
    <source>
        <dbReference type="Pfam" id="PF00155"/>
    </source>
</evidence>
<keyword evidence="7 10" id="KW-0663">Pyridoxal phosphate</keyword>
<dbReference type="NCBIfam" id="TIGR01141">
    <property type="entry name" value="hisC"/>
    <property type="match status" value="1"/>
</dbReference>
<sequence length="344" mass="38872">MRGVLRIINPYDPGIIPEGQVVNLSSNENPYEPSESVKRAFFDSIAKINRYPDASYSKLKKTISDFLGVEIEKISVGCGSSELISRVCDVVVEELDTVAVPMPSYSLYLIYAMLREANIVTPVFRDYKVEAEIFEELKPKLSIICSPNNPTGNKVKRKVVEKIVENSEFVLIDEAYVEFSDEHFLQFALEFDNVVVLRTFSKFFGLAGLRIGYAISSRELTEAIEKIRLPFAISGVAVEAAISAIKSFDYYADLRKRIVEERERMAKELMKLGLKVYPSYANFLLVKIDERAFDFLLGKGIMVRKIENVLGLEGTHLRLTVGRKEENDALIEALRSYLCESSAD</sequence>
<dbReference type="SUPFAM" id="SSF53383">
    <property type="entry name" value="PLP-dependent transferases"/>
    <property type="match status" value="1"/>
</dbReference>
<dbReference type="InterPro" id="IPR050106">
    <property type="entry name" value="HistidinolP_aminotransfase"/>
</dbReference>
<comment type="catalytic activity">
    <reaction evidence="9 10">
        <text>L-histidinol phosphate + 2-oxoglutarate = 3-(imidazol-4-yl)-2-oxopropyl phosphate + L-glutamate</text>
        <dbReference type="Rhea" id="RHEA:23744"/>
        <dbReference type="ChEBI" id="CHEBI:16810"/>
        <dbReference type="ChEBI" id="CHEBI:29985"/>
        <dbReference type="ChEBI" id="CHEBI:57766"/>
        <dbReference type="ChEBI" id="CHEBI:57980"/>
        <dbReference type="EC" id="2.6.1.9"/>
    </reaction>
</comment>
<dbReference type="InterPro" id="IPR004839">
    <property type="entry name" value="Aminotransferase_I/II_large"/>
</dbReference>
<keyword evidence="4 10" id="KW-0032">Aminotransferase</keyword>
<proteinExistence type="inferred from homology"/>
<dbReference type="Pfam" id="PF00155">
    <property type="entry name" value="Aminotran_1_2"/>
    <property type="match status" value="1"/>
</dbReference>
<comment type="pathway">
    <text evidence="2 10">Amino-acid biosynthesis; L-histidine biosynthesis; L-histidine from 5-phospho-alpha-D-ribose 1-diphosphate: step 7/9.</text>
</comment>
<dbReference type="GO" id="GO:0000105">
    <property type="term" value="P:L-histidine biosynthetic process"/>
    <property type="evidence" value="ECO:0007669"/>
    <property type="project" value="UniProtKB-UniRule"/>
</dbReference>
<dbReference type="CDD" id="cd00609">
    <property type="entry name" value="AAT_like"/>
    <property type="match status" value="1"/>
</dbReference>
<evidence type="ECO:0000256" key="4">
    <source>
        <dbReference type="ARBA" id="ARBA00022576"/>
    </source>
</evidence>
<protein>
    <recommendedName>
        <fullName evidence="10">Histidinol-phosphate aminotransferase</fullName>
        <ecNumber evidence="10">2.6.1.9</ecNumber>
    </recommendedName>
    <alternativeName>
        <fullName evidence="10">Imidazole acetol-phosphate transaminase</fullName>
    </alternativeName>
</protein>
<dbReference type="InterPro" id="IPR015424">
    <property type="entry name" value="PyrdxlP-dep_Trfase"/>
</dbReference>